<dbReference type="GO" id="GO:0010181">
    <property type="term" value="F:FMN binding"/>
    <property type="evidence" value="ECO:0007669"/>
    <property type="project" value="TreeGrafter"/>
</dbReference>
<dbReference type="PANTHER" id="PTHR47307:SF1">
    <property type="entry name" value="GLUTATHIONE-REGULATED POTASSIUM-EFFLUX SYSTEM ANCILLARY PROTEIN KEFG"/>
    <property type="match status" value="1"/>
</dbReference>
<evidence type="ECO:0000313" key="3">
    <source>
        <dbReference type="EMBL" id="SBW01619.1"/>
    </source>
</evidence>
<reference evidence="3" key="1">
    <citation type="submission" date="2016-04" db="EMBL/GenBank/DDBJ databases">
        <authorList>
            <person name="Evans L.H."/>
            <person name="Alamgir A."/>
            <person name="Owens N."/>
            <person name="Weber N.D."/>
            <person name="Virtaneva K."/>
            <person name="Barbian K."/>
            <person name="Babar A."/>
            <person name="Rosenke K."/>
        </authorList>
    </citation>
    <scope>NUCLEOTIDE SEQUENCE</scope>
    <source>
        <strain evidence="3">86-1</strain>
    </source>
</reference>
<dbReference type="GO" id="GO:0009055">
    <property type="term" value="F:electron transfer activity"/>
    <property type="evidence" value="ECO:0007669"/>
    <property type="project" value="TreeGrafter"/>
</dbReference>
<proteinExistence type="predicted"/>
<sequence>MELENRNEKNKVVILLAHPDWNESEANKALLDAVYNPVDVDLYNLYGDKEYTVTDWANIMAKASFVIFQFPFYWMSAPAKLKEWQDEVMNSLAKTPAIAGKPFMVVTTTGWNQEAYRSGGKIGFSVDELLRPYQAGATYAGMVWKTPLVVYGIGTPNSAKNISIGVEQYKTIVNQFIQTSQEIW</sequence>
<dbReference type="EMBL" id="FLUM01000003">
    <property type="protein sequence ID" value="SBW01619.1"/>
    <property type="molecule type" value="Genomic_DNA"/>
</dbReference>
<dbReference type="GO" id="GO:0003955">
    <property type="term" value="F:NAD(P)H dehydrogenase (quinone) activity"/>
    <property type="evidence" value="ECO:0007669"/>
    <property type="project" value="TreeGrafter"/>
</dbReference>
<evidence type="ECO:0000259" key="2">
    <source>
        <dbReference type="Pfam" id="PF02525"/>
    </source>
</evidence>
<organism evidence="3">
    <name type="scientific">uncultured Dysgonomonas sp</name>
    <dbReference type="NCBI Taxonomy" id="206096"/>
    <lineage>
        <taxon>Bacteria</taxon>
        <taxon>Pseudomonadati</taxon>
        <taxon>Bacteroidota</taxon>
        <taxon>Bacteroidia</taxon>
        <taxon>Bacteroidales</taxon>
        <taxon>Dysgonomonadaceae</taxon>
        <taxon>Dysgonomonas</taxon>
        <taxon>environmental samples</taxon>
    </lineage>
</organism>
<dbReference type="Pfam" id="PF02525">
    <property type="entry name" value="Flavodoxin_2"/>
    <property type="match status" value="1"/>
</dbReference>
<dbReference type="PANTHER" id="PTHR47307">
    <property type="entry name" value="GLUTATHIONE-REGULATED POTASSIUM-EFFLUX SYSTEM ANCILLARY PROTEIN KEFG"/>
    <property type="match status" value="1"/>
</dbReference>
<dbReference type="AlphaFoldDB" id="A0A212JQA6"/>
<dbReference type="Gene3D" id="3.40.50.360">
    <property type="match status" value="1"/>
</dbReference>
<dbReference type="InterPro" id="IPR029039">
    <property type="entry name" value="Flavoprotein-like_sf"/>
</dbReference>
<dbReference type="RefSeq" id="WP_006800269.1">
    <property type="nucleotide sequence ID" value="NZ_LT599032.1"/>
</dbReference>
<dbReference type="InterPro" id="IPR003680">
    <property type="entry name" value="Flavodoxin_fold"/>
</dbReference>
<accession>A0A212JQA6</accession>
<evidence type="ECO:0000256" key="1">
    <source>
        <dbReference type="ARBA" id="ARBA00023002"/>
    </source>
</evidence>
<name>A0A212JQA6_9BACT</name>
<gene>
    <name evidence="3" type="ORF">KL86DYS1_30036</name>
</gene>
<keyword evidence="1" id="KW-0560">Oxidoreductase</keyword>
<protein>
    <recommendedName>
        <fullName evidence="2">Flavodoxin-like fold domain-containing protein</fullName>
    </recommendedName>
</protein>
<feature type="domain" description="Flavodoxin-like fold" evidence="2">
    <location>
        <begin position="11"/>
        <end position="171"/>
    </location>
</feature>
<dbReference type="InterPro" id="IPR046980">
    <property type="entry name" value="KefG/KefF"/>
</dbReference>
<dbReference type="SUPFAM" id="SSF52218">
    <property type="entry name" value="Flavoproteins"/>
    <property type="match status" value="1"/>
</dbReference>